<protein>
    <recommendedName>
        <fullName evidence="6 7">Large ribosomal subunit protein bL9</fullName>
    </recommendedName>
</protein>
<dbReference type="FunFam" id="3.40.5.10:FF:000002">
    <property type="entry name" value="50S ribosomal protein L9"/>
    <property type="match status" value="1"/>
</dbReference>
<dbReference type="InterPro" id="IPR020069">
    <property type="entry name" value="Ribosomal_bL9_C"/>
</dbReference>
<dbReference type="HAMAP" id="MF_00503">
    <property type="entry name" value="Ribosomal_bL9"/>
    <property type="match status" value="1"/>
</dbReference>
<evidence type="ECO:0000313" key="10">
    <source>
        <dbReference type="EMBL" id="SEH36813.1"/>
    </source>
</evidence>
<gene>
    <name evidence="7" type="primary">rplI</name>
    <name evidence="10" type="ORF">SAMN02910265_00044</name>
</gene>
<dbReference type="InterPro" id="IPR009027">
    <property type="entry name" value="Ribosomal_bL9/RNase_H1_N"/>
</dbReference>
<evidence type="ECO:0000256" key="5">
    <source>
        <dbReference type="ARBA" id="ARBA00023274"/>
    </source>
</evidence>
<sequence length="148" mass="15674">MKVIFLQDVKGSGKKGELKNVADGYARNMLIPKGYAVEATAENMNKLEGAQASAQHKIDMDVQAAKEAAAKLKGKKVNVIAKAGSNGKLFGSVTAAHVAEAISKQFGVQLDKKKITLSTDIKNFGSYTAAIKLYNGISETIDVEVSEG</sequence>
<dbReference type="InterPro" id="IPR036791">
    <property type="entry name" value="Ribosomal_bL9_C_sf"/>
</dbReference>
<keyword evidence="2 7" id="KW-0699">rRNA-binding</keyword>
<dbReference type="AlphaFoldDB" id="A0A1H6HS57"/>
<dbReference type="Gene3D" id="3.40.5.10">
    <property type="entry name" value="Ribosomal protein L9, N-terminal domain"/>
    <property type="match status" value="1"/>
</dbReference>
<comment type="function">
    <text evidence="7">Binds to the 23S rRNA.</text>
</comment>
<evidence type="ECO:0000256" key="3">
    <source>
        <dbReference type="ARBA" id="ARBA00022884"/>
    </source>
</evidence>
<dbReference type="PANTHER" id="PTHR21368">
    <property type="entry name" value="50S RIBOSOMAL PROTEIN L9"/>
    <property type="match status" value="1"/>
</dbReference>
<dbReference type="SUPFAM" id="SSF55658">
    <property type="entry name" value="L9 N-domain-like"/>
    <property type="match status" value="1"/>
</dbReference>
<dbReference type="Pfam" id="PF03948">
    <property type="entry name" value="Ribosomal_L9_C"/>
    <property type="match status" value="1"/>
</dbReference>
<evidence type="ECO:0000256" key="7">
    <source>
        <dbReference type="HAMAP-Rule" id="MF_00503"/>
    </source>
</evidence>
<dbReference type="GO" id="GO:0019843">
    <property type="term" value="F:rRNA binding"/>
    <property type="evidence" value="ECO:0007669"/>
    <property type="project" value="UniProtKB-UniRule"/>
</dbReference>
<dbReference type="RefSeq" id="WP_074713912.1">
    <property type="nucleotide sequence ID" value="NZ_FNWV01000001.1"/>
</dbReference>
<evidence type="ECO:0000256" key="4">
    <source>
        <dbReference type="ARBA" id="ARBA00022980"/>
    </source>
</evidence>
<dbReference type="NCBIfam" id="TIGR00158">
    <property type="entry name" value="L9"/>
    <property type="match status" value="1"/>
</dbReference>
<dbReference type="GO" id="GO:0003735">
    <property type="term" value="F:structural constituent of ribosome"/>
    <property type="evidence" value="ECO:0007669"/>
    <property type="project" value="InterPro"/>
</dbReference>
<dbReference type="Gene3D" id="3.10.430.100">
    <property type="entry name" value="Ribosomal protein L9, C-terminal domain"/>
    <property type="match status" value="1"/>
</dbReference>
<evidence type="ECO:0000256" key="1">
    <source>
        <dbReference type="ARBA" id="ARBA00010605"/>
    </source>
</evidence>
<evidence type="ECO:0000256" key="2">
    <source>
        <dbReference type="ARBA" id="ARBA00022730"/>
    </source>
</evidence>
<comment type="similarity">
    <text evidence="1 7">Belongs to the bacterial ribosomal protein bL9 family.</text>
</comment>
<dbReference type="EMBL" id="FNWV01000001">
    <property type="protein sequence ID" value="SEH36813.1"/>
    <property type="molecule type" value="Genomic_DNA"/>
</dbReference>
<evidence type="ECO:0000256" key="6">
    <source>
        <dbReference type="ARBA" id="ARBA00035292"/>
    </source>
</evidence>
<accession>A0A1H6HS57</accession>
<organism evidence="10 11">
    <name type="scientific">Ruminococcus flavefaciens</name>
    <dbReference type="NCBI Taxonomy" id="1265"/>
    <lineage>
        <taxon>Bacteria</taxon>
        <taxon>Bacillati</taxon>
        <taxon>Bacillota</taxon>
        <taxon>Clostridia</taxon>
        <taxon>Eubacteriales</taxon>
        <taxon>Oscillospiraceae</taxon>
        <taxon>Ruminococcus</taxon>
    </lineage>
</organism>
<evidence type="ECO:0000313" key="11">
    <source>
        <dbReference type="Proteomes" id="UP000183190"/>
    </source>
</evidence>
<dbReference type="SUPFAM" id="SSF55653">
    <property type="entry name" value="Ribosomal protein L9 C-domain"/>
    <property type="match status" value="1"/>
</dbReference>
<dbReference type="InterPro" id="IPR000244">
    <property type="entry name" value="Ribosomal_bL9"/>
</dbReference>
<evidence type="ECO:0000259" key="8">
    <source>
        <dbReference type="Pfam" id="PF01281"/>
    </source>
</evidence>
<feature type="domain" description="Ribosomal protein L9" evidence="8">
    <location>
        <begin position="1"/>
        <end position="47"/>
    </location>
</feature>
<dbReference type="GO" id="GO:1990904">
    <property type="term" value="C:ribonucleoprotein complex"/>
    <property type="evidence" value="ECO:0007669"/>
    <property type="project" value="UniProtKB-KW"/>
</dbReference>
<keyword evidence="5 7" id="KW-0687">Ribonucleoprotein</keyword>
<dbReference type="GO" id="GO:0005840">
    <property type="term" value="C:ribosome"/>
    <property type="evidence" value="ECO:0007669"/>
    <property type="project" value="UniProtKB-KW"/>
</dbReference>
<proteinExistence type="inferred from homology"/>
<dbReference type="Pfam" id="PF01281">
    <property type="entry name" value="Ribosomal_L9_N"/>
    <property type="match status" value="1"/>
</dbReference>
<dbReference type="OrthoDB" id="9788336at2"/>
<dbReference type="InterPro" id="IPR020070">
    <property type="entry name" value="Ribosomal_bL9_N"/>
</dbReference>
<keyword evidence="3 7" id="KW-0694">RNA-binding</keyword>
<reference evidence="10 11" key="1">
    <citation type="submission" date="2016-10" db="EMBL/GenBank/DDBJ databases">
        <authorList>
            <person name="de Groot N.N."/>
        </authorList>
    </citation>
    <scope>NUCLEOTIDE SEQUENCE [LARGE SCALE GENOMIC DNA]</scope>
    <source>
        <strain evidence="10 11">YAD2003</strain>
    </source>
</reference>
<name>A0A1H6HS57_RUMFL</name>
<evidence type="ECO:0000259" key="9">
    <source>
        <dbReference type="Pfam" id="PF03948"/>
    </source>
</evidence>
<dbReference type="InterPro" id="IPR036935">
    <property type="entry name" value="Ribosomal_bL9_N_sf"/>
</dbReference>
<keyword evidence="4 7" id="KW-0689">Ribosomal protein</keyword>
<feature type="domain" description="Large ribosomal subunit protein bL9 C-terminal" evidence="9">
    <location>
        <begin position="64"/>
        <end position="146"/>
    </location>
</feature>
<dbReference type="InterPro" id="IPR020594">
    <property type="entry name" value="Ribosomal_bL9_bac/chp"/>
</dbReference>
<dbReference type="Proteomes" id="UP000183190">
    <property type="component" value="Unassembled WGS sequence"/>
</dbReference>
<dbReference type="GO" id="GO:0006412">
    <property type="term" value="P:translation"/>
    <property type="evidence" value="ECO:0007669"/>
    <property type="project" value="UniProtKB-UniRule"/>
</dbReference>